<name>A0A2S9PXU2_9ACTN</name>
<evidence type="ECO:0000313" key="2">
    <source>
        <dbReference type="EMBL" id="PRH79232.1"/>
    </source>
</evidence>
<organism evidence="2 3">
    <name type="scientific">Streptomyces solincola</name>
    <dbReference type="NCBI Taxonomy" id="2100817"/>
    <lineage>
        <taxon>Bacteria</taxon>
        <taxon>Bacillati</taxon>
        <taxon>Actinomycetota</taxon>
        <taxon>Actinomycetes</taxon>
        <taxon>Kitasatosporales</taxon>
        <taxon>Streptomycetaceae</taxon>
        <taxon>Streptomyces</taxon>
    </lineage>
</organism>
<evidence type="ECO:0000313" key="3">
    <source>
        <dbReference type="Proteomes" id="UP000239322"/>
    </source>
</evidence>
<reference evidence="2 3" key="1">
    <citation type="submission" date="2018-03" db="EMBL/GenBank/DDBJ databases">
        <title>Novel Streptomyces sp. from soil.</title>
        <authorList>
            <person name="Tan G.Y.A."/>
            <person name="Lee Z.Y."/>
        </authorList>
    </citation>
    <scope>NUCLEOTIDE SEQUENCE [LARGE SCALE GENOMIC DNA]</scope>
    <source>
        <strain evidence="2 3">ST5x</strain>
    </source>
</reference>
<feature type="non-terminal residue" evidence="2">
    <location>
        <position position="1"/>
    </location>
</feature>
<feature type="compositionally biased region" description="Basic and acidic residues" evidence="1">
    <location>
        <begin position="20"/>
        <end position="34"/>
    </location>
</feature>
<dbReference type="Proteomes" id="UP000239322">
    <property type="component" value="Unassembled WGS sequence"/>
</dbReference>
<proteinExistence type="predicted"/>
<keyword evidence="3" id="KW-1185">Reference proteome</keyword>
<feature type="compositionally biased region" description="Low complexity" evidence="1">
    <location>
        <begin position="69"/>
        <end position="79"/>
    </location>
</feature>
<gene>
    <name evidence="2" type="ORF">C6N75_10715</name>
</gene>
<feature type="region of interest" description="Disordered" evidence="1">
    <location>
        <begin position="54"/>
        <end position="94"/>
    </location>
</feature>
<feature type="region of interest" description="Disordered" evidence="1">
    <location>
        <begin position="1"/>
        <end position="41"/>
    </location>
</feature>
<dbReference type="AlphaFoldDB" id="A0A2S9PXU2"/>
<sequence>AALANNAKAEAGEAAAEAAKSADEAGRHAADADKAATAAETSAAQAKQSAITARNAAAAADRDADAAEDSAAQAEFSAQYARDSATRADLSAAEARASALAAGKDADDANRLAGQAWAQAKEELEKEIAEEIRKNKEEHEKQQAAQKKKENRKNQQCVRLFPHGHTYEPCDEADARHERTREHFTIAADFARTYLFANTEKCIKDPTFGDCALALTEIIPAGKLRLLTKIDDAIDTYMNAKRAKKLPSVCGAKPRFPVKAGVGAAFNAVAHPVLLSARSGEDPRIFVNLHPEDKPEWFKAIAPGTALSRSGNYAYVVLEDGRLVIGKRTAGHVSISGGGPVTAAGEFKTKGGQVVYLDNKSGHFRSHGKHAEKAAIDAFGRDGIDVNGKYIHAWGKPDC</sequence>
<evidence type="ECO:0000256" key="1">
    <source>
        <dbReference type="SAM" id="MobiDB-lite"/>
    </source>
</evidence>
<accession>A0A2S9PXU2</accession>
<comment type="caution">
    <text evidence="2">The sequence shown here is derived from an EMBL/GenBank/DDBJ whole genome shotgun (WGS) entry which is preliminary data.</text>
</comment>
<dbReference type="EMBL" id="PVLV01000131">
    <property type="protein sequence ID" value="PRH79232.1"/>
    <property type="molecule type" value="Genomic_DNA"/>
</dbReference>
<feature type="compositionally biased region" description="Basic and acidic residues" evidence="1">
    <location>
        <begin position="133"/>
        <end position="142"/>
    </location>
</feature>
<feature type="compositionally biased region" description="Low complexity" evidence="1">
    <location>
        <begin position="1"/>
        <end position="19"/>
    </location>
</feature>
<feature type="region of interest" description="Disordered" evidence="1">
    <location>
        <begin position="133"/>
        <end position="154"/>
    </location>
</feature>
<protein>
    <submittedName>
        <fullName evidence="2">Uncharacterized protein</fullName>
    </submittedName>
</protein>